<dbReference type="RefSeq" id="WP_212018907.1">
    <property type="nucleotide sequence ID" value="NZ_JAAFYZ010000217.1"/>
</dbReference>
<keyword evidence="3" id="KW-0813">Transport</keyword>
<gene>
    <name evidence="9" type="ORF">KGQ19_39140</name>
</gene>
<keyword evidence="10" id="KW-1185">Reference proteome</keyword>
<dbReference type="Pfam" id="PF00005">
    <property type="entry name" value="ABC_tran"/>
    <property type="match status" value="1"/>
</dbReference>
<dbReference type="InterPro" id="IPR003593">
    <property type="entry name" value="AAA+_ATPase"/>
</dbReference>
<keyword evidence="5 9" id="KW-0067">ATP-binding</keyword>
<comment type="subcellular location">
    <subcellularLocation>
        <location evidence="1">Cell membrane</location>
        <topology evidence="1">Peripheral membrane protein</topology>
    </subcellularLocation>
</comment>
<evidence type="ECO:0000256" key="1">
    <source>
        <dbReference type="ARBA" id="ARBA00004202"/>
    </source>
</evidence>
<dbReference type="InterPro" id="IPR027417">
    <property type="entry name" value="P-loop_NTPase"/>
</dbReference>
<dbReference type="SUPFAM" id="SSF52540">
    <property type="entry name" value="P-loop containing nucleoside triphosphate hydrolases"/>
    <property type="match status" value="1"/>
</dbReference>
<dbReference type="InterPro" id="IPR003439">
    <property type="entry name" value="ABC_transporter-like_ATP-bd"/>
</dbReference>
<evidence type="ECO:0000256" key="3">
    <source>
        <dbReference type="ARBA" id="ARBA00022448"/>
    </source>
</evidence>
<accession>A0ABS5L3J6</accession>
<evidence type="ECO:0000313" key="10">
    <source>
        <dbReference type="Proteomes" id="UP000730482"/>
    </source>
</evidence>
<organism evidence="9 10">
    <name type="scientific">Catenulispora pinistramenti</name>
    <dbReference type="NCBI Taxonomy" id="2705254"/>
    <lineage>
        <taxon>Bacteria</taxon>
        <taxon>Bacillati</taxon>
        <taxon>Actinomycetota</taxon>
        <taxon>Actinomycetes</taxon>
        <taxon>Catenulisporales</taxon>
        <taxon>Catenulisporaceae</taxon>
        <taxon>Catenulispora</taxon>
    </lineage>
</organism>
<dbReference type="InterPro" id="IPR050763">
    <property type="entry name" value="ABC_transporter_ATP-binding"/>
</dbReference>
<evidence type="ECO:0000256" key="7">
    <source>
        <dbReference type="SAM" id="MobiDB-lite"/>
    </source>
</evidence>
<dbReference type="PANTHER" id="PTHR42711">
    <property type="entry name" value="ABC TRANSPORTER ATP-BINDING PROTEIN"/>
    <property type="match status" value="1"/>
</dbReference>
<sequence length="362" mass="39454">MTEPGRTGVLDGHQGSSAPHRESMLAIEDVAKDYLRGRRTLVQRLRGAPDQRAVVHAVDEVSLAVDRGEVVGMLGPNGAGKSTLVKIIATLLVPTRGSVRVCDVDVLAHPRQARRHLGVMLAGDRGVYWKLTGRENLEYFAALHFVPSSQIRRRVGEALEEVRLTGSADEYVERYSTGMRQRLNLARALIHEPEVLLLDEPTSGLDPVSGAEFRRIVRGLRQRGAAVLIATHDLAEAEDLCDRIAVLDRGRIAFQGSVDEAKTLVPGSSVLTVEVEGGDQDTAEVAAWLSAHFRVGLVERHERSVRARLYCESTSDLMAELPGKLHAAGLRAIRTEAGRVSLTDVFFSITDRRAGGGHGHPQ</sequence>
<proteinExistence type="inferred from homology"/>
<evidence type="ECO:0000259" key="8">
    <source>
        <dbReference type="PROSITE" id="PS50893"/>
    </source>
</evidence>
<protein>
    <submittedName>
        <fullName evidence="9">ABC transporter ATP-binding protein</fullName>
    </submittedName>
</protein>
<dbReference type="GO" id="GO:0005524">
    <property type="term" value="F:ATP binding"/>
    <property type="evidence" value="ECO:0007669"/>
    <property type="project" value="UniProtKB-KW"/>
</dbReference>
<feature type="domain" description="ABC transporter" evidence="8">
    <location>
        <begin position="25"/>
        <end position="274"/>
    </location>
</feature>
<dbReference type="Proteomes" id="UP000730482">
    <property type="component" value="Unassembled WGS sequence"/>
</dbReference>
<keyword evidence="4" id="KW-0547">Nucleotide-binding</keyword>
<dbReference type="EMBL" id="JAAFYZ010000217">
    <property type="protein sequence ID" value="MBS2552886.1"/>
    <property type="molecule type" value="Genomic_DNA"/>
</dbReference>
<evidence type="ECO:0000256" key="5">
    <source>
        <dbReference type="ARBA" id="ARBA00022840"/>
    </source>
</evidence>
<evidence type="ECO:0000256" key="6">
    <source>
        <dbReference type="ARBA" id="ARBA00023251"/>
    </source>
</evidence>
<feature type="region of interest" description="Disordered" evidence="7">
    <location>
        <begin position="1"/>
        <end position="21"/>
    </location>
</feature>
<keyword evidence="6" id="KW-0046">Antibiotic resistance</keyword>
<comment type="similarity">
    <text evidence="2">Belongs to the ABC transporter superfamily.</text>
</comment>
<reference evidence="9 10" key="1">
    <citation type="submission" date="2020-02" db="EMBL/GenBank/DDBJ databases">
        <title>Acidophilic actinobacteria isolated from forest soil.</title>
        <authorList>
            <person name="Golinska P."/>
        </authorList>
    </citation>
    <scope>NUCLEOTIDE SEQUENCE [LARGE SCALE GENOMIC DNA]</scope>
    <source>
        <strain evidence="9 10">NL8</strain>
    </source>
</reference>
<dbReference type="PANTHER" id="PTHR42711:SF5">
    <property type="entry name" value="ABC TRANSPORTER ATP-BINDING PROTEIN NATA"/>
    <property type="match status" value="1"/>
</dbReference>
<dbReference type="SMART" id="SM00382">
    <property type="entry name" value="AAA"/>
    <property type="match status" value="1"/>
</dbReference>
<evidence type="ECO:0000256" key="2">
    <source>
        <dbReference type="ARBA" id="ARBA00005417"/>
    </source>
</evidence>
<evidence type="ECO:0000256" key="4">
    <source>
        <dbReference type="ARBA" id="ARBA00022741"/>
    </source>
</evidence>
<dbReference type="Gene3D" id="3.40.50.300">
    <property type="entry name" value="P-loop containing nucleotide triphosphate hydrolases"/>
    <property type="match status" value="1"/>
</dbReference>
<name>A0ABS5L3J6_9ACTN</name>
<evidence type="ECO:0000313" key="9">
    <source>
        <dbReference type="EMBL" id="MBS2552886.1"/>
    </source>
</evidence>
<comment type="caution">
    <text evidence="9">The sequence shown here is derived from an EMBL/GenBank/DDBJ whole genome shotgun (WGS) entry which is preliminary data.</text>
</comment>
<dbReference type="PROSITE" id="PS50893">
    <property type="entry name" value="ABC_TRANSPORTER_2"/>
    <property type="match status" value="1"/>
</dbReference>
<dbReference type="CDD" id="cd03230">
    <property type="entry name" value="ABC_DR_subfamily_A"/>
    <property type="match status" value="1"/>
</dbReference>